<organism evidence="11 12">
    <name type="scientific">Tessaracoccus antarcticus</name>
    <dbReference type="NCBI Taxonomy" id="2479848"/>
    <lineage>
        <taxon>Bacteria</taxon>
        <taxon>Bacillati</taxon>
        <taxon>Actinomycetota</taxon>
        <taxon>Actinomycetes</taxon>
        <taxon>Propionibacteriales</taxon>
        <taxon>Propionibacteriaceae</taxon>
        <taxon>Tessaracoccus</taxon>
    </lineage>
</organism>
<feature type="transmembrane region" description="Helical" evidence="9">
    <location>
        <begin position="147"/>
        <end position="169"/>
    </location>
</feature>
<evidence type="ECO:0000256" key="7">
    <source>
        <dbReference type="ARBA" id="ARBA00023065"/>
    </source>
</evidence>
<protein>
    <submittedName>
        <fullName evidence="11">Sodium:proton antiporter</fullName>
    </submittedName>
</protein>
<keyword evidence="6 9" id="KW-1133">Transmembrane helix</keyword>
<dbReference type="InterPro" id="IPR006153">
    <property type="entry name" value="Cation/H_exchanger_TM"/>
</dbReference>
<dbReference type="RefSeq" id="WP_121900810.1">
    <property type="nucleotide sequence ID" value="NZ_REFW01000001.1"/>
</dbReference>
<keyword evidence="4" id="KW-1003">Cell membrane</keyword>
<dbReference type="GO" id="GO:0005886">
    <property type="term" value="C:plasma membrane"/>
    <property type="evidence" value="ECO:0007669"/>
    <property type="project" value="UniProtKB-SubCell"/>
</dbReference>
<name>A0A3M0GBQ7_9ACTN</name>
<dbReference type="OrthoDB" id="4174405at2"/>
<feature type="transmembrane region" description="Helical" evidence="9">
    <location>
        <begin position="89"/>
        <end position="109"/>
    </location>
</feature>
<evidence type="ECO:0000313" key="12">
    <source>
        <dbReference type="Proteomes" id="UP000275256"/>
    </source>
</evidence>
<dbReference type="PANTHER" id="PTHR32507:SF8">
    <property type="entry name" value="CNH1P"/>
    <property type="match status" value="1"/>
</dbReference>
<keyword evidence="3" id="KW-0050">Antiport</keyword>
<feature type="domain" description="Cation/H+ exchanger transmembrane" evidence="10">
    <location>
        <begin position="11"/>
        <end position="373"/>
    </location>
</feature>
<evidence type="ECO:0000256" key="3">
    <source>
        <dbReference type="ARBA" id="ARBA00022449"/>
    </source>
</evidence>
<feature type="transmembrane region" description="Helical" evidence="9">
    <location>
        <begin position="294"/>
        <end position="315"/>
    </location>
</feature>
<evidence type="ECO:0000256" key="9">
    <source>
        <dbReference type="SAM" id="Phobius"/>
    </source>
</evidence>
<sequence>MLLLCFAGLLLVAALVSNRADRTILSTSVLFLVGGIVLGSGALGVIDISPEDPTVGLLAELALFAVLFTDGMKAGWRDLRSAWQLPGRALLLGLPITLILTALLARFVVGLDWPTSLLVGAILSPTDPVFASALVGNKKVPERLRHLLNVESGINDGLALPFVIILLTIAQRSGEVDATEVLVELGIGIAIGVVVPLVALALERLPFFQASHHYEPLTALAIGLLVLALGQVTHGNLFLAAFAAGITVATAGPHQRESFEQFGELIAELLKLGALLVFGALITITVIADNGWAGVAFAVLALILPRSIALALSFIGTGLSTKEQVAAAWFGPKGFASVVYALYVLTSGLDNGMQVFDLIAGTVVLSILLHSSTDVVVARWFDDAWEVPHWYGRLRNGR</sequence>
<feature type="transmembrane region" description="Helical" evidence="9">
    <location>
        <begin position="181"/>
        <end position="202"/>
    </location>
</feature>
<gene>
    <name evidence="11" type="ORF">EAX62_06800</name>
</gene>
<feature type="transmembrane region" description="Helical" evidence="9">
    <location>
        <begin position="265"/>
        <end position="288"/>
    </location>
</feature>
<keyword evidence="8 9" id="KW-0472">Membrane</keyword>
<dbReference type="Pfam" id="PF00999">
    <property type="entry name" value="Na_H_Exchanger"/>
    <property type="match status" value="1"/>
</dbReference>
<reference evidence="11 12" key="1">
    <citation type="submission" date="2018-10" db="EMBL/GenBank/DDBJ databases">
        <title>Tessaracoccus antarcticuss sp. nov., isolated from sediment.</title>
        <authorList>
            <person name="Zhou L.Y."/>
            <person name="Du Z.J."/>
        </authorList>
    </citation>
    <scope>NUCLEOTIDE SEQUENCE [LARGE SCALE GENOMIC DNA]</scope>
    <source>
        <strain evidence="11 12">JDX10</strain>
    </source>
</reference>
<evidence type="ECO:0000256" key="1">
    <source>
        <dbReference type="ARBA" id="ARBA00004651"/>
    </source>
</evidence>
<keyword evidence="5 9" id="KW-0812">Transmembrane</keyword>
<dbReference type="GO" id="GO:0015297">
    <property type="term" value="F:antiporter activity"/>
    <property type="evidence" value="ECO:0007669"/>
    <property type="project" value="UniProtKB-KW"/>
</dbReference>
<dbReference type="AlphaFoldDB" id="A0A3M0GBQ7"/>
<dbReference type="Gene3D" id="1.20.1530.20">
    <property type="match status" value="1"/>
</dbReference>
<evidence type="ECO:0000256" key="6">
    <source>
        <dbReference type="ARBA" id="ARBA00022989"/>
    </source>
</evidence>
<evidence type="ECO:0000313" key="11">
    <source>
        <dbReference type="EMBL" id="RMB62260.1"/>
    </source>
</evidence>
<feature type="transmembrane region" description="Helical" evidence="9">
    <location>
        <begin position="214"/>
        <end position="231"/>
    </location>
</feature>
<dbReference type="GO" id="GO:1902600">
    <property type="term" value="P:proton transmembrane transport"/>
    <property type="evidence" value="ECO:0007669"/>
    <property type="project" value="InterPro"/>
</dbReference>
<keyword evidence="2" id="KW-0813">Transport</keyword>
<evidence type="ECO:0000256" key="2">
    <source>
        <dbReference type="ARBA" id="ARBA00022448"/>
    </source>
</evidence>
<feature type="transmembrane region" description="Helical" evidence="9">
    <location>
        <begin position="29"/>
        <end position="48"/>
    </location>
</feature>
<dbReference type="InterPro" id="IPR038770">
    <property type="entry name" value="Na+/solute_symporter_sf"/>
</dbReference>
<proteinExistence type="predicted"/>
<keyword evidence="12" id="KW-1185">Reference proteome</keyword>
<evidence type="ECO:0000259" key="10">
    <source>
        <dbReference type="Pfam" id="PF00999"/>
    </source>
</evidence>
<dbReference type="PANTHER" id="PTHR32507">
    <property type="entry name" value="NA(+)/H(+) ANTIPORTER 1"/>
    <property type="match status" value="1"/>
</dbReference>
<dbReference type="EMBL" id="REFW01000001">
    <property type="protein sequence ID" value="RMB62260.1"/>
    <property type="molecule type" value="Genomic_DNA"/>
</dbReference>
<comment type="caution">
    <text evidence="11">The sequence shown here is derived from an EMBL/GenBank/DDBJ whole genome shotgun (WGS) entry which is preliminary data.</text>
</comment>
<feature type="transmembrane region" description="Helical" evidence="9">
    <location>
        <begin position="327"/>
        <end position="346"/>
    </location>
</feature>
<evidence type="ECO:0000256" key="4">
    <source>
        <dbReference type="ARBA" id="ARBA00022475"/>
    </source>
</evidence>
<dbReference type="Proteomes" id="UP000275256">
    <property type="component" value="Unassembled WGS sequence"/>
</dbReference>
<evidence type="ECO:0000256" key="8">
    <source>
        <dbReference type="ARBA" id="ARBA00023136"/>
    </source>
</evidence>
<accession>A0A3M0GBQ7</accession>
<keyword evidence="7" id="KW-0406">Ion transport</keyword>
<comment type="subcellular location">
    <subcellularLocation>
        <location evidence="1">Cell membrane</location>
        <topology evidence="1">Multi-pass membrane protein</topology>
    </subcellularLocation>
</comment>
<evidence type="ECO:0000256" key="5">
    <source>
        <dbReference type="ARBA" id="ARBA00022692"/>
    </source>
</evidence>